<dbReference type="NCBIfam" id="TIGR03384">
    <property type="entry name" value="betaine_BetI"/>
    <property type="match status" value="1"/>
</dbReference>
<keyword evidence="3 7" id="KW-0805">Transcription regulation</keyword>
<feature type="domain" description="HTH tetR-type" evidence="9">
    <location>
        <begin position="8"/>
        <end position="68"/>
    </location>
</feature>
<gene>
    <name evidence="7 10" type="primary">betI</name>
    <name evidence="10" type="ORF">H7F49_13870</name>
</gene>
<evidence type="ECO:0000313" key="11">
    <source>
        <dbReference type="Proteomes" id="UP000520156"/>
    </source>
</evidence>
<protein>
    <recommendedName>
        <fullName evidence="7">HTH-type transcriptional regulator BetI</fullName>
    </recommendedName>
</protein>
<evidence type="ECO:0000256" key="4">
    <source>
        <dbReference type="ARBA" id="ARBA00023125"/>
    </source>
</evidence>
<dbReference type="InterPro" id="IPR036271">
    <property type="entry name" value="Tet_transcr_reg_TetR-rel_C_sf"/>
</dbReference>
<dbReference type="UniPathway" id="UPA00529"/>
<keyword evidence="2 7" id="KW-0678">Repressor</keyword>
<dbReference type="RefSeq" id="WP_185684176.1">
    <property type="nucleotide sequence ID" value="NZ_JACLAU010000026.1"/>
</dbReference>
<sequence>MPKVGMQPIRRQQLIKAAFDVIVVNGVEDATMAAVANAAGMSTGIVSHYFGSKDGLLEAAMRQVLRDLRDAVATHRAQAKSDDPRAHLRAIVDGNFDPSQTNPTAMRVWLSFWAASRHKPELARLQRANDRRLHSNLAYQFSRLIPRADARDAATGLAAMIDGLWLRGSLSNQLFDPAHARALTYEIIDLYLSHRR</sequence>
<dbReference type="PANTHER" id="PTHR30055:SF234">
    <property type="entry name" value="HTH-TYPE TRANSCRIPTIONAL REGULATOR BETI"/>
    <property type="match status" value="1"/>
</dbReference>
<evidence type="ECO:0000256" key="6">
    <source>
        <dbReference type="ARBA" id="ARBA00024936"/>
    </source>
</evidence>
<dbReference type="Gene3D" id="1.10.357.10">
    <property type="entry name" value="Tetracycline Repressor, domain 2"/>
    <property type="match status" value="1"/>
</dbReference>
<dbReference type="InterPro" id="IPR039538">
    <property type="entry name" value="BetI_C"/>
</dbReference>
<dbReference type="AlphaFoldDB" id="A0A7X1F9B7"/>
<dbReference type="Pfam" id="PF13977">
    <property type="entry name" value="TetR_C_6"/>
    <property type="match status" value="1"/>
</dbReference>
<dbReference type="NCBIfam" id="NF001978">
    <property type="entry name" value="PRK00767.1"/>
    <property type="match status" value="1"/>
</dbReference>
<evidence type="ECO:0000313" key="10">
    <source>
        <dbReference type="EMBL" id="MBC2652785.1"/>
    </source>
</evidence>
<evidence type="ECO:0000256" key="3">
    <source>
        <dbReference type="ARBA" id="ARBA00023015"/>
    </source>
</evidence>
<name>A0A7X1F9B7_9SPHN</name>
<evidence type="ECO:0000256" key="1">
    <source>
        <dbReference type="ARBA" id="ARBA00004719"/>
    </source>
</evidence>
<accession>A0A7X1F9B7</accession>
<dbReference type="PRINTS" id="PR00455">
    <property type="entry name" value="HTHTETR"/>
</dbReference>
<evidence type="ECO:0000256" key="8">
    <source>
        <dbReference type="PROSITE-ProRule" id="PRU00335"/>
    </source>
</evidence>
<dbReference type="InterPro" id="IPR001647">
    <property type="entry name" value="HTH_TetR"/>
</dbReference>
<keyword evidence="5 7" id="KW-0804">Transcription</keyword>
<dbReference type="SUPFAM" id="SSF46689">
    <property type="entry name" value="Homeodomain-like"/>
    <property type="match status" value="1"/>
</dbReference>
<keyword evidence="4 7" id="KW-0238">DNA-binding</keyword>
<dbReference type="GO" id="GO:0045892">
    <property type="term" value="P:negative regulation of DNA-templated transcription"/>
    <property type="evidence" value="ECO:0007669"/>
    <property type="project" value="UniProtKB-UniRule"/>
</dbReference>
<comment type="function">
    <text evidence="6">Repressor involved in the biosynthesis of the osmoprotectant glycine betaine. It represses transcription of the choline transporter BetT and the genes of BetAB involved in the synthesis of glycine betaine.</text>
</comment>
<reference evidence="10 11" key="1">
    <citation type="submission" date="2020-08" db="EMBL/GenBank/DDBJ databases">
        <title>The genome sequence of Novosphingobium flavum 4Y4.</title>
        <authorList>
            <person name="Liu Y."/>
        </authorList>
    </citation>
    <scope>NUCLEOTIDE SEQUENCE [LARGE SCALE GENOMIC DNA]</scope>
    <source>
        <strain evidence="10 11">4Y4</strain>
    </source>
</reference>
<comment type="pathway">
    <text evidence="1 7">Amine and polyamine biosynthesis; betaine biosynthesis via choline pathway [regulation].</text>
</comment>
<dbReference type="EMBL" id="JACLAU010000026">
    <property type="protein sequence ID" value="MBC2652785.1"/>
    <property type="molecule type" value="Genomic_DNA"/>
</dbReference>
<evidence type="ECO:0000259" key="9">
    <source>
        <dbReference type="PROSITE" id="PS50977"/>
    </source>
</evidence>
<dbReference type="Pfam" id="PF00440">
    <property type="entry name" value="TetR_N"/>
    <property type="match status" value="1"/>
</dbReference>
<dbReference type="GO" id="GO:0000976">
    <property type="term" value="F:transcription cis-regulatory region binding"/>
    <property type="evidence" value="ECO:0007669"/>
    <property type="project" value="TreeGrafter"/>
</dbReference>
<dbReference type="PANTHER" id="PTHR30055">
    <property type="entry name" value="HTH-TYPE TRANSCRIPTIONAL REGULATOR RUTR"/>
    <property type="match status" value="1"/>
</dbReference>
<keyword evidence="11" id="KW-1185">Reference proteome</keyword>
<comment type="caution">
    <text evidence="10">The sequence shown here is derived from an EMBL/GenBank/DDBJ whole genome shotgun (WGS) entry which is preliminary data.</text>
</comment>
<proteinExistence type="inferred from homology"/>
<organism evidence="10 11">
    <name type="scientific">Novosphingobium aerophilum</name>
    <dbReference type="NCBI Taxonomy" id="2839843"/>
    <lineage>
        <taxon>Bacteria</taxon>
        <taxon>Pseudomonadati</taxon>
        <taxon>Pseudomonadota</taxon>
        <taxon>Alphaproteobacteria</taxon>
        <taxon>Sphingomonadales</taxon>
        <taxon>Sphingomonadaceae</taxon>
        <taxon>Novosphingobium</taxon>
    </lineage>
</organism>
<dbReference type="GO" id="GO:0003700">
    <property type="term" value="F:DNA-binding transcription factor activity"/>
    <property type="evidence" value="ECO:0007669"/>
    <property type="project" value="UniProtKB-UniRule"/>
</dbReference>
<dbReference type="InterPro" id="IPR009057">
    <property type="entry name" value="Homeodomain-like_sf"/>
</dbReference>
<dbReference type="HAMAP" id="MF_00768">
    <property type="entry name" value="HTH_type_BetI"/>
    <property type="match status" value="1"/>
</dbReference>
<dbReference type="SUPFAM" id="SSF48498">
    <property type="entry name" value="Tetracyclin repressor-like, C-terminal domain"/>
    <property type="match status" value="1"/>
</dbReference>
<dbReference type="Proteomes" id="UP000520156">
    <property type="component" value="Unassembled WGS sequence"/>
</dbReference>
<feature type="DNA-binding region" description="H-T-H motif" evidence="7 8">
    <location>
        <begin position="31"/>
        <end position="50"/>
    </location>
</feature>
<evidence type="ECO:0000256" key="2">
    <source>
        <dbReference type="ARBA" id="ARBA00022491"/>
    </source>
</evidence>
<dbReference type="GO" id="GO:0019285">
    <property type="term" value="P:glycine betaine biosynthetic process from choline"/>
    <property type="evidence" value="ECO:0007669"/>
    <property type="project" value="UniProtKB-UniRule"/>
</dbReference>
<dbReference type="PROSITE" id="PS50977">
    <property type="entry name" value="HTH_TETR_2"/>
    <property type="match status" value="1"/>
</dbReference>
<evidence type="ECO:0000256" key="7">
    <source>
        <dbReference type="HAMAP-Rule" id="MF_00768"/>
    </source>
</evidence>
<comment type="function">
    <text evidence="7">Repressor involved in choline regulation of the bet genes.</text>
</comment>
<dbReference type="InterPro" id="IPR017757">
    <property type="entry name" value="Tscrpt_rep_BetI"/>
</dbReference>
<evidence type="ECO:0000256" key="5">
    <source>
        <dbReference type="ARBA" id="ARBA00023163"/>
    </source>
</evidence>
<dbReference type="InterPro" id="IPR050109">
    <property type="entry name" value="HTH-type_TetR-like_transc_reg"/>
</dbReference>